<feature type="active site" evidence="6">
    <location>
        <position position="171"/>
    </location>
</feature>
<evidence type="ECO:0000256" key="7">
    <source>
        <dbReference type="SAM" id="SignalP"/>
    </source>
</evidence>
<feature type="chain" id="PRO_5042856173" evidence="7">
    <location>
        <begin position="21"/>
        <end position="516"/>
    </location>
</feature>
<organism evidence="9 10">
    <name type="scientific">Dillenia turbinata</name>
    <dbReference type="NCBI Taxonomy" id="194707"/>
    <lineage>
        <taxon>Eukaryota</taxon>
        <taxon>Viridiplantae</taxon>
        <taxon>Streptophyta</taxon>
        <taxon>Embryophyta</taxon>
        <taxon>Tracheophyta</taxon>
        <taxon>Spermatophyta</taxon>
        <taxon>Magnoliopsida</taxon>
        <taxon>eudicotyledons</taxon>
        <taxon>Gunneridae</taxon>
        <taxon>Pentapetalae</taxon>
        <taxon>Dilleniales</taxon>
        <taxon>Dilleniaceae</taxon>
        <taxon>Dillenia</taxon>
    </lineage>
</organism>
<keyword evidence="9" id="KW-0858">Xylan degradation</keyword>
<dbReference type="GO" id="GO:0045493">
    <property type="term" value="P:xylan catabolic process"/>
    <property type="evidence" value="ECO:0007669"/>
    <property type="project" value="UniProtKB-KW"/>
</dbReference>
<evidence type="ECO:0000313" key="9">
    <source>
        <dbReference type="EMBL" id="KAK6914389.1"/>
    </source>
</evidence>
<comment type="similarity">
    <text evidence="1">Belongs to the peptidase A1 family.</text>
</comment>
<evidence type="ECO:0000256" key="6">
    <source>
        <dbReference type="PIRSR" id="PIRSR601461-1"/>
    </source>
</evidence>
<dbReference type="InterPro" id="IPR033121">
    <property type="entry name" value="PEPTIDASE_A1"/>
</dbReference>
<dbReference type="AlphaFoldDB" id="A0AAN8UKD5"/>
<evidence type="ECO:0000313" key="10">
    <source>
        <dbReference type="Proteomes" id="UP001370490"/>
    </source>
</evidence>
<accession>A0AAN8UKD5</accession>
<keyword evidence="9" id="KW-0326">Glycosidase</keyword>
<dbReference type="InterPro" id="IPR021109">
    <property type="entry name" value="Peptidase_aspartic_dom_sf"/>
</dbReference>
<dbReference type="SUPFAM" id="SSF50630">
    <property type="entry name" value="Acid proteases"/>
    <property type="match status" value="1"/>
</dbReference>
<keyword evidence="7" id="KW-0732">Signal</keyword>
<dbReference type="Proteomes" id="UP001370490">
    <property type="component" value="Unassembled WGS sequence"/>
</dbReference>
<dbReference type="CDD" id="cd05476">
    <property type="entry name" value="pepsin_A_like_plant"/>
    <property type="match status" value="1"/>
</dbReference>
<evidence type="ECO:0000256" key="2">
    <source>
        <dbReference type="ARBA" id="ARBA00022670"/>
    </source>
</evidence>
<dbReference type="GO" id="GO:0004190">
    <property type="term" value="F:aspartic-type endopeptidase activity"/>
    <property type="evidence" value="ECO:0007669"/>
    <property type="project" value="UniProtKB-KW"/>
</dbReference>
<keyword evidence="10" id="KW-1185">Reference proteome</keyword>
<evidence type="ECO:0000256" key="3">
    <source>
        <dbReference type="ARBA" id="ARBA00022750"/>
    </source>
</evidence>
<evidence type="ECO:0000256" key="5">
    <source>
        <dbReference type="ARBA" id="ARBA00023180"/>
    </source>
</evidence>
<dbReference type="InterPro" id="IPR032799">
    <property type="entry name" value="TAXi_C"/>
</dbReference>
<dbReference type="PANTHER" id="PTHR13683">
    <property type="entry name" value="ASPARTYL PROTEASES"/>
    <property type="match status" value="1"/>
</dbReference>
<dbReference type="EMBL" id="JBAMMX010000026">
    <property type="protein sequence ID" value="KAK6914389.1"/>
    <property type="molecule type" value="Genomic_DNA"/>
</dbReference>
<feature type="active site" evidence="6">
    <location>
        <position position="387"/>
    </location>
</feature>
<dbReference type="GO" id="GO:0016798">
    <property type="term" value="F:hydrolase activity, acting on glycosyl bonds"/>
    <property type="evidence" value="ECO:0007669"/>
    <property type="project" value="UniProtKB-KW"/>
</dbReference>
<dbReference type="PROSITE" id="PS51767">
    <property type="entry name" value="PEPTIDASE_A1"/>
    <property type="match status" value="1"/>
</dbReference>
<protein>
    <submittedName>
        <fullName evidence="9">Xylanase inhibitor, C-terminal</fullName>
    </submittedName>
</protein>
<name>A0AAN8UKD5_9MAGN</name>
<dbReference type="Pfam" id="PF14543">
    <property type="entry name" value="TAXi_N"/>
    <property type="match status" value="1"/>
</dbReference>
<sequence>MKQLLAILVWVVVLLWGSSSNRVSGSWFFTVENKFAGKSKSLDALKIHDTRRMLTGVDIPLGGTGRPDGAGNMLLHLIKNDEMRTQKKKKLFIVMKYLYLMNIQSWDDETTYGDEKAMLEKLEDVGHPLKYDRKEQLDGRVNIYVFLYGVRLYYAEIGIGTPSKAYYVQVDTGSDIMWVNCIECKGCPKKSSLNIELTLYNVNDSLTGNVVSCDQDFCSEISDGTVAGCTGNMPCTYSENYGDGSSTAGYFVKDVVQYDRVSGNLQTTLTNESIIFGCGAIQSGGLGSSDEALDGILGFGESNSSVISQLASAGEVKKIFAHCLNGITGGGIFAVGQVVQPKVNATPLIPNQPHYSVNLTAVEVGHEFLNLTTDEFGWGGKIRTIIDSGTTLAYLPELIYEPLVQKIISNHSNLKVQIVDGQYTCFQYSESLDDGFPNITFVFENSVTLKVYPHEYLFPFDDLWCIGWQNSALQSQERKDLTLLGDLALSNKLVVYDLENQVIGWTEYNCKYHVVF</sequence>
<evidence type="ECO:0000256" key="1">
    <source>
        <dbReference type="ARBA" id="ARBA00007447"/>
    </source>
</evidence>
<keyword evidence="4 9" id="KW-0378">Hydrolase</keyword>
<dbReference type="FunFam" id="2.40.70.10:FF:000056">
    <property type="entry name" value="Eukaryotic aspartyl protease family protein"/>
    <property type="match status" value="1"/>
</dbReference>
<keyword evidence="3" id="KW-0064">Aspartyl protease</keyword>
<dbReference type="InterPro" id="IPR032861">
    <property type="entry name" value="TAXi_N"/>
</dbReference>
<dbReference type="Pfam" id="PF14541">
    <property type="entry name" value="TAXi_C"/>
    <property type="match status" value="1"/>
</dbReference>
<dbReference type="InterPro" id="IPR034161">
    <property type="entry name" value="Pepsin-like_plant"/>
</dbReference>
<feature type="signal peptide" evidence="7">
    <location>
        <begin position="1"/>
        <end position="20"/>
    </location>
</feature>
<reference evidence="9 10" key="1">
    <citation type="submission" date="2023-12" db="EMBL/GenBank/DDBJ databases">
        <title>A high-quality genome assembly for Dillenia turbinata (Dilleniales).</title>
        <authorList>
            <person name="Chanderbali A."/>
        </authorList>
    </citation>
    <scope>NUCLEOTIDE SEQUENCE [LARGE SCALE GENOMIC DNA]</scope>
    <source>
        <strain evidence="9">LSX21</strain>
        <tissue evidence="9">Leaf</tissue>
    </source>
</reference>
<evidence type="ECO:0000256" key="4">
    <source>
        <dbReference type="ARBA" id="ARBA00022801"/>
    </source>
</evidence>
<dbReference type="PANTHER" id="PTHR13683:SF685">
    <property type="entry name" value="EUKARYOTIC ASPARTYL PROTEASE FAMILY PROTEIN"/>
    <property type="match status" value="1"/>
</dbReference>
<dbReference type="PRINTS" id="PR00792">
    <property type="entry name" value="PEPSIN"/>
</dbReference>
<keyword evidence="9" id="KW-0119">Carbohydrate metabolism</keyword>
<dbReference type="Gene3D" id="2.40.70.10">
    <property type="entry name" value="Acid Proteases"/>
    <property type="match status" value="2"/>
</dbReference>
<evidence type="ECO:0000259" key="8">
    <source>
        <dbReference type="PROSITE" id="PS51767"/>
    </source>
</evidence>
<comment type="caution">
    <text evidence="9">The sequence shown here is derived from an EMBL/GenBank/DDBJ whole genome shotgun (WGS) entry which is preliminary data.</text>
</comment>
<keyword evidence="5" id="KW-0325">Glycoprotein</keyword>
<dbReference type="GO" id="GO:0006508">
    <property type="term" value="P:proteolysis"/>
    <property type="evidence" value="ECO:0007669"/>
    <property type="project" value="UniProtKB-KW"/>
</dbReference>
<proteinExistence type="inferred from homology"/>
<dbReference type="FunFam" id="2.40.70.10:FF:000028">
    <property type="entry name" value="Eukaryotic aspartyl protease family protein"/>
    <property type="match status" value="1"/>
</dbReference>
<keyword evidence="9" id="KW-0624">Polysaccharide degradation</keyword>
<keyword evidence="2" id="KW-0645">Protease</keyword>
<feature type="domain" description="Peptidase A1" evidence="8">
    <location>
        <begin position="153"/>
        <end position="506"/>
    </location>
</feature>
<dbReference type="InterPro" id="IPR001461">
    <property type="entry name" value="Aspartic_peptidase_A1"/>
</dbReference>
<gene>
    <name evidence="9" type="ORF">RJ641_021710</name>
</gene>